<evidence type="ECO:0000313" key="2">
    <source>
        <dbReference type="Proteomes" id="UP001228504"/>
    </source>
</evidence>
<proteinExistence type="predicted"/>
<name>A0ABT9US46_9FIRM</name>
<organism evidence="1 2">
    <name type="scientific">Eubacterium multiforme</name>
    <dbReference type="NCBI Taxonomy" id="83339"/>
    <lineage>
        <taxon>Bacteria</taxon>
        <taxon>Bacillati</taxon>
        <taxon>Bacillota</taxon>
        <taxon>Clostridia</taxon>
        <taxon>Eubacteriales</taxon>
        <taxon>Eubacteriaceae</taxon>
        <taxon>Eubacterium</taxon>
    </lineage>
</organism>
<reference evidence="1 2" key="1">
    <citation type="submission" date="2023-07" db="EMBL/GenBank/DDBJ databases">
        <title>Genomic Encyclopedia of Type Strains, Phase IV (KMG-IV): sequencing the most valuable type-strain genomes for metagenomic binning, comparative biology and taxonomic classification.</title>
        <authorList>
            <person name="Goeker M."/>
        </authorList>
    </citation>
    <scope>NUCLEOTIDE SEQUENCE [LARGE SCALE GENOMIC DNA]</scope>
    <source>
        <strain evidence="1 2">DSM 20694</strain>
    </source>
</reference>
<dbReference type="EMBL" id="JAUSUF010000002">
    <property type="protein sequence ID" value="MDQ0149134.1"/>
    <property type="molecule type" value="Genomic_DNA"/>
</dbReference>
<dbReference type="Proteomes" id="UP001228504">
    <property type="component" value="Unassembled WGS sequence"/>
</dbReference>
<evidence type="ECO:0000313" key="1">
    <source>
        <dbReference type="EMBL" id="MDQ0149134.1"/>
    </source>
</evidence>
<gene>
    <name evidence="1" type="ORF">J2S18_001064</name>
</gene>
<comment type="caution">
    <text evidence="1">The sequence shown here is derived from an EMBL/GenBank/DDBJ whole genome shotgun (WGS) entry which is preliminary data.</text>
</comment>
<dbReference type="Pfam" id="PF05119">
    <property type="entry name" value="Terminase_4"/>
    <property type="match status" value="1"/>
</dbReference>
<sequence>MARPCKSAKVLSECSQTKDEIQERIEYENKLRGNGDKIYPPKFLNENQRDVFNYIKDELKESGILSNLDIYILVTCSIAIERIQYLENKINDNNGLLFKSEIMSAKDKYSKDFYRCCNELSLSPQSRAKLSNINLNAKDKAEDPLLKALADDD</sequence>
<dbReference type="InterPro" id="IPR006448">
    <property type="entry name" value="Phage_term_ssu_P27"/>
</dbReference>
<accession>A0ABT9US46</accession>
<dbReference type="NCBIfam" id="TIGR01558">
    <property type="entry name" value="sm_term_P27"/>
    <property type="match status" value="1"/>
</dbReference>
<protein>
    <submittedName>
        <fullName evidence="1">P27 family predicted phage terminase small subunit</fullName>
    </submittedName>
</protein>
<dbReference type="RefSeq" id="WP_307484181.1">
    <property type="nucleotide sequence ID" value="NZ_JAUSUF010000002.1"/>
</dbReference>
<keyword evidence="2" id="KW-1185">Reference proteome</keyword>